<evidence type="ECO:0000313" key="3">
    <source>
        <dbReference type="Proteomes" id="UP000199668"/>
    </source>
</evidence>
<proteinExistence type="predicted"/>
<dbReference type="STRING" id="266892.SAMN04488054_103262"/>
<evidence type="ECO:0000256" key="1">
    <source>
        <dbReference type="SAM" id="Phobius"/>
    </source>
</evidence>
<dbReference type="InterPro" id="IPR036938">
    <property type="entry name" value="PAP2/HPO_sf"/>
</dbReference>
<feature type="transmembrane region" description="Helical" evidence="1">
    <location>
        <begin position="32"/>
        <end position="52"/>
    </location>
</feature>
<feature type="transmembrane region" description="Helical" evidence="1">
    <location>
        <begin position="114"/>
        <end position="129"/>
    </location>
</feature>
<dbReference type="Gene3D" id="1.20.144.10">
    <property type="entry name" value="Phosphatidic acid phosphatase type 2/haloperoxidase"/>
    <property type="match status" value="1"/>
</dbReference>
<feature type="transmembrane region" description="Helical" evidence="1">
    <location>
        <begin position="220"/>
        <end position="241"/>
    </location>
</feature>
<feature type="transmembrane region" description="Helical" evidence="1">
    <location>
        <begin position="88"/>
        <end position="108"/>
    </location>
</feature>
<protein>
    <recommendedName>
        <fullName evidence="4">PAP2 superfamily protein</fullName>
    </recommendedName>
</protein>
<gene>
    <name evidence="2" type="ORF">SAMN04488054_103262</name>
</gene>
<keyword evidence="1" id="KW-0812">Transmembrane</keyword>
<evidence type="ECO:0000313" key="2">
    <source>
        <dbReference type="EMBL" id="SFL68030.1"/>
    </source>
</evidence>
<dbReference type="EMBL" id="FOTY01000003">
    <property type="protein sequence ID" value="SFL68030.1"/>
    <property type="molecule type" value="Genomic_DNA"/>
</dbReference>
<accession>A0A1I4JNA7</accession>
<organism evidence="2 3">
    <name type="scientific">Salibacterium qingdaonense</name>
    <dbReference type="NCBI Taxonomy" id="266892"/>
    <lineage>
        <taxon>Bacteria</taxon>
        <taxon>Bacillati</taxon>
        <taxon>Bacillota</taxon>
        <taxon>Bacilli</taxon>
        <taxon>Bacillales</taxon>
        <taxon>Bacillaceae</taxon>
    </lineage>
</organism>
<evidence type="ECO:0008006" key="4">
    <source>
        <dbReference type="Google" id="ProtNLM"/>
    </source>
</evidence>
<feature type="transmembrane region" description="Helical" evidence="1">
    <location>
        <begin position="194"/>
        <end position="214"/>
    </location>
</feature>
<feature type="transmembrane region" description="Helical" evidence="1">
    <location>
        <begin position="6"/>
        <end position="25"/>
    </location>
</feature>
<reference evidence="2 3" key="1">
    <citation type="submission" date="2016-10" db="EMBL/GenBank/DDBJ databases">
        <authorList>
            <person name="de Groot N.N."/>
        </authorList>
    </citation>
    <scope>NUCLEOTIDE SEQUENCE [LARGE SCALE GENOMIC DNA]</scope>
    <source>
        <strain evidence="2 3">CGMCC 1.6134</strain>
    </source>
</reference>
<keyword evidence="3" id="KW-1185">Reference proteome</keyword>
<dbReference type="SUPFAM" id="SSF48317">
    <property type="entry name" value="Acid phosphatase/Vanadium-dependent haloperoxidase"/>
    <property type="match status" value="1"/>
</dbReference>
<keyword evidence="1" id="KW-1133">Transmembrane helix</keyword>
<dbReference type="Proteomes" id="UP000199668">
    <property type="component" value="Unassembled WGS sequence"/>
</dbReference>
<name>A0A1I4JNA7_9BACI</name>
<dbReference type="AlphaFoldDB" id="A0A1I4JNA7"/>
<sequence>MVMGWTVFTNDWFLVVIAALLYWTMDKPAGGRLLIVLALSIYFHGLIKQMFLPVPADGNGGFTFPAKQVQTAVAFWGYLLFEFRDRRFTWLSLAIIMIAAGITLIYTSHTLEDIFMGGMIGAFIVYVVYRSMDWIGSMPEPFLFSFSLVFPSSLLLLFPDGALYAGLLLGSGAGYSVERLKCRMTVTKEVYKKVITAVIGGVGLLLIIAVGSLLPAVSVLFFLHAALVGLWITLFLPFVSVRLGLNQQSGKFQTPE</sequence>
<keyword evidence="1" id="KW-0472">Membrane</keyword>